<keyword evidence="3" id="KW-0597">Phosphoprotein</keyword>
<proteinExistence type="predicted"/>
<dbReference type="Proteomes" id="UP000515703">
    <property type="component" value="Chromosome"/>
</dbReference>
<evidence type="ECO:0000256" key="3">
    <source>
        <dbReference type="ARBA" id="ARBA00022553"/>
    </source>
</evidence>
<dbReference type="GO" id="GO:0000155">
    <property type="term" value="F:phosphorelay sensor kinase activity"/>
    <property type="evidence" value="ECO:0007669"/>
    <property type="project" value="InterPro"/>
</dbReference>
<accession>A0A7I8DRB0</accession>
<keyword evidence="7" id="KW-0812">Transmembrane</keyword>
<gene>
    <name evidence="9" type="ORF">bsdcttw_39940</name>
</gene>
<dbReference type="Gene3D" id="1.10.287.130">
    <property type="match status" value="1"/>
</dbReference>
<dbReference type="AlphaFoldDB" id="A0A7I8DRB0"/>
<keyword evidence="4" id="KW-0808">Transferase</keyword>
<reference evidence="9 10" key="2">
    <citation type="submission" date="2020-08" db="EMBL/GenBank/DDBJ databases">
        <authorList>
            <person name="Ueki A."/>
            <person name="Tonouchi A."/>
        </authorList>
    </citation>
    <scope>NUCLEOTIDE SEQUENCE [LARGE SCALE GENOMIC DNA]</scope>
    <source>
        <strain evidence="9 10">CTTW</strain>
    </source>
</reference>
<dbReference type="Pfam" id="PF00512">
    <property type="entry name" value="HisKA"/>
    <property type="match status" value="1"/>
</dbReference>
<dbReference type="CDD" id="cd00075">
    <property type="entry name" value="HATPase"/>
    <property type="match status" value="1"/>
</dbReference>
<comment type="catalytic activity">
    <reaction evidence="1">
        <text>ATP + protein L-histidine = ADP + protein N-phospho-L-histidine.</text>
        <dbReference type="EC" id="2.7.13.3"/>
    </reaction>
</comment>
<dbReference type="InterPro" id="IPR050736">
    <property type="entry name" value="Sensor_HK_Regulatory"/>
</dbReference>
<dbReference type="SMART" id="SM00388">
    <property type="entry name" value="HisKA"/>
    <property type="match status" value="1"/>
</dbReference>
<dbReference type="EC" id="2.7.13.3" evidence="2"/>
<dbReference type="EMBL" id="AP023368">
    <property type="protein sequence ID" value="BCK00954.1"/>
    <property type="molecule type" value="Genomic_DNA"/>
</dbReference>
<feature type="transmembrane region" description="Helical" evidence="7">
    <location>
        <begin position="9"/>
        <end position="30"/>
    </location>
</feature>
<evidence type="ECO:0000256" key="2">
    <source>
        <dbReference type="ARBA" id="ARBA00012438"/>
    </source>
</evidence>
<evidence type="ECO:0000256" key="1">
    <source>
        <dbReference type="ARBA" id="ARBA00000085"/>
    </source>
</evidence>
<dbReference type="InterPro" id="IPR003661">
    <property type="entry name" value="HisK_dim/P_dom"/>
</dbReference>
<dbReference type="Gene3D" id="3.30.565.10">
    <property type="entry name" value="Histidine kinase-like ATPase, C-terminal domain"/>
    <property type="match status" value="1"/>
</dbReference>
<dbReference type="InterPro" id="IPR003594">
    <property type="entry name" value="HATPase_dom"/>
</dbReference>
<keyword evidence="5" id="KW-0418">Kinase</keyword>
<evidence type="ECO:0000256" key="5">
    <source>
        <dbReference type="ARBA" id="ARBA00022777"/>
    </source>
</evidence>
<keyword evidence="6" id="KW-0902">Two-component regulatory system</keyword>
<evidence type="ECO:0000256" key="4">
    <source>
        <dbReference type="ARBA" id="ARBA00022679"/>
    </source>
</evidence>
<dbReference type="InterPro" id="IPR005467">
    <property type="entry name" value="His_kinase_dom"/>
</dbReference>
<keyword evidence="7" id="KW-0472">Membrane</keyword>
<dbReference type="PRINTS" id="PR00344">
    <property type="entry name" value="BCTRLSENSOR"/>
</dbReference>
<evidence type="ECO:0000256" key="6">
    <source>
        <dbReference type="ARBA" id="ARBA00023012"/>
    </source>
</evidence>
<dbReference type="PROSITE" id="PS50109">
    <property type="entry name" value="HIS_KIN"/>
    <property type="match status" value="1"/>
</dbReference>
<dbReference type="CDD" id="cd00082">
    <property type="entry name" value="HisKA"/>
    <property type="match status" value="1"/>
</dbReference>
<dbReference type="KEGG" id="acht:bsdcttw_39940"/>
<feature type="transmembrane region" description="Helical" evidence="7">
    <location>
        <begin position="174"/>
        <end position="196"/>
    </location>
</feature>
<name>A0A7I8DRB0_9FIRM</name>
<evidence type="ECO:0000259" key="8">
    <source>
        <dbReference type="PROSITE" id="PS50109"/>
    </source>
</evidence>
<dbReference type="RefSeq" id="WP_207726438.1">
    <property type="nucleotide sequence ID" value="NZ_AP023368.1"/>
</dbReference>
<dbReference type="Pfam" id="PF02518">
    <property type="entry name" value="HATPase_c"/>
    <property type="match status" value="1"/>
</dbReference>
<keyword evidence="10" id="KW-1185">Reference proteome</keyword>
<dbReference type="SUPFAM" id="SSF47384">
    <property type="entry name" value="Homodimeric domain of signal transducing histidine kinase"/>
    <property type="match status" value="1"/>
</dbReference>
<dbReference type="SMART" id="SM00387">
    <property type="entry name" value="HATPase_c"/>
    <property type="match status" value="1"/>
</dbReference>
<evidence type="ECO:0000313" key="9">
    <source>
        <dbReference type="EMBL" id="BCK00954.1"/>
    </source>
</evidence>
<dbReference type="SUPFAM" id="SSF55874">
    <property type="entry name" value="ATPase domain of HSP90 chaperone/DNA topoisomerase II/histidine kinase"/>
    <property type="match status" value="1"/>
</dbReference>
<keyword evidence="7" id="KW-1133">Transmembrane helix</keyword>
<dbReference type="InterPro" id="IPR036097">
    <property type="entry name" value="HisK_dim/P_sf"/>
</dbReference>
<reference evidence="9 10" key="1">
    <citation type="submission" date="2020-08" db="EMBL/GenBank/DDBJ databases">
        <title>Draft genome sequencing of an Anaerocolumna strain isolated from anoxic soil subjected to BSD treatment.</title>
        <authorList>
            <person name="Uek A."/>
            <person name="Tonouchi A."/>
        </authorList>
    </citation>
    <scope>NUCLEOTIDE SEQUENCE [LARGE SCALE GENOMIC DNA]</scope>
    <source>
        <strain evidence="9 10">CTTW</strain>
    </source>
</reference>
<feature type="domain" description="Histidine kinase" evidence="8">
    <location>
        <begin position="216"/>
        <end position="430"/>
    </location>
</feature>
<evidence type="ECO:0000256" key="7">
    <source>
        <dbReference type="SAM" id="Phobius"/>
    </source>
</evidence>
<evidence type="ECO:0000313" key="10">
    <source>
        <dbReference type="Proteomes" id="UP000515703"/>
    </source>
</evidence>
<dbReference type="InterPro" id="IPR004358">
    <property type="entry name" value="Sig_transdc_His_kin-like_C"/>
</dbReference>
<sequence length="431" mass="48858">MLNALKRKFILLYTISTGFILTSVLVIVMFNSNNQLLQEKENSFLSSFSAISRTLQLNKEISHLWLSQMETENLLLIHIEDNGTPLLYQGVTNTPTKRELLLQRLKEAALLDNINTLVRPVSLQELQSRTYQIEGLHKDRYLGAVFIVPSGNGFRSLLLLQYLNSNPRSRYAQLLFAISIDLLGITGLFFVSRWIVEKSLLPVEESRQQQTEFIAAASHELKSPLAVIRANASAVKLEPASSSRYLEGIDRECSRMALLIEDMLLLASADTNRWQAKMEYIDMDTLLIELYDTYYPYCKEKSKELKLMLPANILPRVKGDSVRIKQLLAILIDNAAAYTVADDTIFLKAGCYKKQLVIEVEDHGPGIADERKKDVFRRFYREDKGRKDKNHYGLGLSIAKELAELHKGTIGLRDTLGGGATFYFSIPIDNS</sequence>
<dbReference type="PANTHER" id="PTHR43711:SF1">
    <property type="entry name" value="HISTIDINE KINASE 1"/>
    <property type="match status" value="1"/>
</dbReference>
<organism evidence="9 10">
    <name type="scientific">Anaerocolumna chitinilytica</name>
    <dbReference type="NCBI Taxonomy" id="1727145"/>
    <lineage>
        <taxon>Bacteria</taxon>
        <taxon>Bacillati</taxon>
        <taxon>Bacillota</taxon>
        <taxon>Clostridia</taxon>
        <taxon>Lachnospirales</taxon>
        <taxon>Lachnospiraceae</taxon>
        <taxon>Anaerocolumna</taxon>
    </lineage>
</organism>
<protein>
    <recommendedName>
        <fullName evidence="2">histidine kinase</fullName>
        <ecNumber evidence="2">2.7.13.3</ecNumber>
    </recommendedName>
</protein>
<dbReference type="PANTHER" id="PTHR43711">
    <property type="entry name" value="TWO-COMPONENT HISTIDINE KINASE"/>
    <property type="match status" value="1"/>
</dbReference>
<dbReference type="InterPro" id="IPR036890">
    <property type="entry name" value="HATPase_C_sf"/>
</dbReference>